<sequence length="256" mass="26004">MKHLLYLVASVGLLLASCEKNALSIPADVVTSGARLKLINAAPDLPGGIELAINGKKFSANAPSGATATSPGFAVGLPFNSTYPGTGSNYAIVSPGSVSLSLTSPATTTVASATAIGATTATLDDNAYYSLFVVGAGAQPETVLLKDELAPLNPTTSFYVRFVNLIPGTTTYDVLLADGTTVVARQVAYKAASSFITVPAIGSQSFLLRATGSATNIGTTYAFNSANDGRVLTLFARGVTGRTGTAAPALNGYVNR</sequence>
<evidence type="ECO:0000256" key="1">
    <source>
        <dbReference type="SAM" id="SignalP"/>
    </source>
</evidence>
<reference evidence="3 4" key="1">
    <citation type="journal article" date="2012" name="J. Bacteriol.">
        <title>Genome Sequence of Fibrella aestuarina BUZ 2T, a Filamentous Marine Bacterium.</title>
        <authorList>
            <person name="Filippini M."/>
            <person name="Qi W."/>
            <person name="Blom J."/>
            <person name="Goesmann A."/>
            <person name="Smits T.H."/>
            <person name="Bagheri H.C."/>
        </authorList>
    </citation>
    <scope>NUCLEOTIDE SEQUENCE [LARGE SCALE GENOMIC DNA]</scope>
    <source>
        <strain evidence="4">BUZ 2T</strain>
    </source>
</reference>
<dbReference type="KEGG" id="fae:FAES_5061"/>
<dbReference type="PATRIC" id="fig|1166018.3.peg.2037"/>
<dbReference type="Pfam" id="PF14344">
    <property type="entry name" value="DUF4397"/>
    <property type="match status" value="1"/>
</dbReference>
<keyword evidence="4" id="KW-1185">Reference proteome</keyword>
<dbReference type="InterPro" id="IPR025510">
    <property type="entry name" value="DUF4397"/>
</dbReference>
<dbReference type="HOGENOM" id="CLU_1084830_0_0_10"/>
<dbReference type="eggNOG" id="ENOG5030RE0">
    <property type="taxonomic scope" value="Bacteria"/>
</dbReference>
<gene>
    <name evidence="3" type="ORF">FAES_5061</name>
</gene>
<organism evidence="3 4">
    <name type="scientific">Fibrella aestuarina BUZ 2</name>
    <dbReference type="NCBI Taxonomy" id="1166018"/>
    <lineage>
        <taxon>Bacteria</taxon>
        <taxon>Pseudomonadati</taxon>
        <taxon>Bacteroidota</taxon>
        <taxon>Cytophagia</taxon>
        <taxon>Cytophagales</taxon>
        <taxon>Spirosomataceae</taxon>
        <taxon>Fibrella</taxon>
    </lineage>
</organism>
<dbReference type="AlphaFoldDB" id="I0KG07"/>
<evidence type="ECO:0000313" key="3">
    <source>
        <dbReference type="EMBL" id="CCH03060.1"/>
    </source>
</evidence>
<evidence type="ECO:0000259" key="2">
    <source>
        <dbReference type="Pfam" id="PF14344"/>
    </source>
</evidence>
<proteinExistence type="predicted"/>
<feature type="domain" description="DUF4397" evidence="2">
    <location>
        <begin position="35"/>
        <end position="156"/>
    </location>
</feature>
<dbReference type="RefSeq" id="WP_015334159.1">
    <property type="nucleotide sequence ID" value="NC_020054.1"/>
</dbReference>
<dbReference type="OrthoDB" id="941956at2"/>
<accession>I0KG07</accession>
<dbReference type="STRING" id="1166018.FAES_5061"/>
<feature type="signal peptide" evidence="1">
    <location>
        <begin position="1"/>
        <end position="22"/>
    </location>
</feature>
<name>I0KG07_9BACT</name>
<dbReference type="Proteomes" id="UP000011058">
    <property type="component" value="Chromosome"/>
</dbReference>
<protein>
    <recommendedName>
        <fullName evidence="2">DUF4397 domain-containing protein</fullName>
    </recommendedName>
</protein>
<keyword evidence="1" id="KW-0732">Signal</keyword>
<dbReference type="PROSITE" id="PS51257">
    <property type="entry name" value="PROKAR_LIPOPROTEIN"/>
    <property type="match status" value="1"/>
</dbReference>
<feature type="chain" id="PRO_5003631448" description="DUF4397 domain-containing protein" evidence="1">
    <location>
        <begin position="23"/>
        <end position="256"/>
    </location>
</feature>
<dbReference type="EMBL" id="HE796683">
    <property type="protein sequence ID" value="CCH03060.1"/>
    <property type="molecule type" value="Genomic_DNA"/>
</dbReference>
<evidence type="ECO:0000313" key="4">
    <source>
        <dbReference type="Proteomes" id="UP000011058"/>
    </source>
</evidence>